<dbReference type="AlphaFoldDB" id="A0A9D4PIV7"/>
<dbReference type="EMBL" id="JABSTV010001253">
    <property type="protein sequence ID" value="KAH7944082.1"/>
    <property type="molecule type" value="Genomic_DNA"/>
</dbReference>
<gene>
    <name evidence="2" type="ORF">HPB52_015273</name>
</gene>
<name>A0A9D4PIV7_RHISA</name>
<comment type="caution">
    <text evidence="2">The sequence shown here is derived from an EMBL/GenBank/DDBJ whole genome shotgun (WGS) entry which is preliminary data.</text>
</comment>
<organism evidence="2 3">
    <name type="scientific">Rhipicephalus sanguineus</name>
    <name type="common">Brown dog tick</name>
    <name type="synonym">Ixodes sanguineus</name>
    <dbReference type="NCBI Taxonomy" id="34632"/>
    <lineage>
        <taxon>Eukaryota</taxon>
        <taxon>Metazoa</taxon>
        <taxon>Ecdysozoa</taxon>
        <taxon>Arthropoda</taxon>
        <taxon>Chelicerata</taxon>
        <taxon>Arachnida</taxon>
        <taxon>Acari</taxon>
        <taxon>Parasitiformes</taxon>
        <taxon>Ixodida</taxon>
        <taxon>Ixodoidea</taxon>
        <taxon>Ixodidae</taxon>
        <taxon>Rhipicephalinae</taxon>
        <taxon>Rhipicephalus</taxon>
        <taxon>Rhipicephalus</taxon>
    </lineage>
</organism>
<dbReference type="Proteomes" id="UP000821837">
    <property type="component" value="Unassembled WGS sequence"/>
</dbReference>
<keyword evidence="3" id="KW-1185">Reference proteome</keyword>
<evidence type="ECO:0000313" key="3">
    <source>
        <dbReference type="Proteomes" id="UP000821837"/>
    </source>
</evidence>
<proteinExistence type="predicted"/>
<evidence type="ECO:0000313" key="2">
    <source>
        <dbReference type="EMBL" id="KAH7944082.1"/>
    </source>
</evidence>
<accession>A0A9D4PIV7</accession>
<reference evidence="2" key="2">
    <citation type="submission" date="2021-09" db="EMBL/GenBank/DDBJ databases">
        <authorList>
            <person name="Jia N."/>
            <person name="Wang J."/>
            <person name="Shi W."/>
            <person name="Du L."/>
            <person name="Sun Y."/>
            <person name="Zhan W."/>
            <person name="Jiang J."/>
            <person name="Wang Q."/>
            <person name="Zhang B."/>
            <person name="Ji P."/>
            <person name="Sakyi L.B."/>
            <person name="Cui X."/>
            <person name="Yuan T."/>
            <person name="Jiang B."/>
            <person name="Yang W."/>
            <person name="Lam T.T.-Y."/>
            <person name="Chang Q."/>
            <person name="Ding S."/>
            <person name="Wang X."/>
            <person name="Zhu J."/>
            <person name="Ruan X."/>
            <person name="Zhao L."/>
            <person name="Wei J."/>
            <person name="Que T."/>
            <person name="Du C."/>
            <person name="Cheng J."/>
            <person name="Dai P."/>
            <person name="Han X."/>
            <person name="Huang E."/>
            <person name="Gao Y."/>
            <person name="Liu J."/>
            <person name="Shao H."/>
            <person name="Ye R."/>
            <person name="Li L."/>
            <person name="Wei W."/>
            <person name="Wang X."/>
            <person name="Wang C."/>
            <person name="Huo Q."/>
            <person name="Li W."/>
            <person name="Guo W."/>
            <person name="Chen H."/>
            <person name="Chen S."/>
            <person name="Zhou L."/>
            <person name="Zhou L."/>
            <person name="Ni X."/>
            <person name="Tian J."/>
            <person name="Zhou Y."/>
            <person name="Sheng Y."/>
            <person name="Liu T."/>
            <person name="Pan Y."/>
            <person name="Xia L."/>
            <person name="Li J."/>
            <person name="Zhao F."/>
            <person name="Cao W."/>
        </authorList>
    </citation>
    <scope>NUCLEOTIDE SEQUENCE</scope>
    <source>
        <strain evidence="2">Rsan-2018</strain>
        <tissue evidence="2">Larvae</tissue>
    </source>
</reference>
<evidence type="ECO:0000256" key="1">
    <source>
        <dbReference type="SAM" id="MobiDB-lite"/>
    </source>
</evidence>
<feature type="region of interest" description="Disordered" evidence="1">
    <location>
        <begin position="20"/>
        <end position="45"/>
    </location>
</feature>
<sequence length="191" mass="21189">MGGGPLPTASGRRRVLRRLDRRLTAPPSAAAPMRPTLKRPFNDPDWTRDRPVKKIRTEFAPEEEINCFVIFEPIESSLGRISHWLFALSGSPSKTTHWTLAFEFPGRTLKVDAVIDDDECLVSRVQRVAANYVSEADEKVAVGTFCLTEEDLYQLKKDMGHLGPYDPALQPGGKQLLMRPNGSVANSTPSA</sequence>
<reference evidence="2" key="1">
    <citation type="journal article" date="2020" name="Cell">
        <title>Large-Scale Comparative Analyses of Tick Genomes Elucidate Their Genetic Diversity and Vector Capacities.</title>
        <authorList>
            <consortium name="Tick Genome and Microbiome Consortium (TIGMIC)"/>
            <person name="Jia N."/>
            <person name="Wang J."/>
            <person name="Shi W."/>
            <person name="Du L."/>
            <person name="Sun Y."/>
            <person name="Zhan W."/>
            <person name="Jiang J.F."/>
            <person name="Wang Q."/>
            <person name="Zhang B."/>
            <person name="Ji P."/>
            <person name="Bell-Sakyi L."/>
            <person name="Cui X.M."/>
            <person name="Yuan T.T."/>
            <person name="Jiang B.G."/>
            <person name="Yang W.F."/>
            <person name="Lam T.T."/>
            <person name="Chang Q.C."/>
            <person name="Ding S.J."/>
            <person name="Wang X.J."/>
            <person name="Zhu J.G."/>
            <person name="Ruan X.D."/>
            <person name="Zhao L."/>
            <person name="Wei J.T."/>
            <person name="Ye R.Z."/>
            <person name="Que T.C."/>
            <person name="Du C.H."/>
            <person name="Zhou Y.H."/>
            <person name="Cheng J.X."/>
            <person name="Dai P.F."/>
            <person name="Guo W.B."/>
            <person name="Han X.H."/>
            <person name="Huang E.J."/>
            <person name="Li L.F."/>
            <person name="Wei W."/>
            <person name="Gao Y.C."/>
            <person name="Liu J.Z."/>
            <person name="Shao H.Z."/>
            <person name="Wang X."/>
            <person name="Wang C.C."/>
            <person name="Yang T.C."/>
            <person name="Huo Q.B."/>
            <person name="Li W."/>
            <person name="Chen H.Y."/>
            <person name="Chen S.E."/>
            <person name="Zhou L.G."/>
            <person name="Ni X.B."/>
            <person name="Tian J.H."/>
            <person name="Sheng Y."/>
            <person name="Liu T."/>
            <person name="Pan Y.S."/>
            <person name="Xia L.Y."/>
            <person name="Li J."/>
            <person name="Zhao F."/>
            <person name="Cao W.C."/>
        </authorList>
    </citation>
    <scope>NUCLEOTIDE SEQUENCE</scope>
    <source>
        <strain evidence="2">Rsan-2018</strain>
    </source>
</reference>
<protein>
    <submittedName>
        <fullName evidence="2">Uncharacterized protein</fullName>
    </submittedName>
</protein>